<evidence type="ECO:0000313" key="3">
    <source>
        <dbReference type="Proteomes" id="UP000586827"/>
    </source>
</evidence>
<organism evidence="2 3">
    <name type="scientific">Nocardia uniformis</name>
    <dbReference type="NCBI Taxonomy" id="53432"/>
    <lineage>
        <taxon>Bacteria</taxon>
        <taxon>Bacillati</taxon>
        <taxon>Actinomycetota</taxon>
        <taxon>Actinomycetes</taxon>
        <taxon>Mycobacteriales</taxon>
        <taxon>Nocardiaceae</taxon>
        <taxon>Nocardia</taxon>
    </lineage>
</organism>
<feature type="region of interest" description="Disordered" evidence="1">
    <location>
        <begin position="1"/>
        <end position="28"/>
    </location>
</feature>
<reference evidence="2 3" key="1">
    <citation type="submission" date="2020-05" db="EMBL/GenBank/DDBJ databases">
        <title>MicrobeNet Type strains.</title>
        <authorList>
            <person name="Nicholson A.C."/>
        </authorList>
    </citation>
    <scope>NUCLEOTIDE SEQUENCE [LARGE SCALE GENOMIC DNA]</scope>
    <source>
        <strain evidence="2 3">JCM 3224</strain>
    </source>
</reference>
<sequence>MVHMVERQPDPSLDPGRAPTTARQRASQAPVFDQLVQRYETAYRDRPEQVRAGMWLAERLDSGARVLDVGCGTGVPTARQLVDAGIQVVGIDISPAMVSAASAAVPEAIIHNCDVLDLTESGFDGAVAFFSLLMLPRTDILRALSVLHKAIQPGGYLLISMVEADLDDTPVKFLDTDVRVSGYQRDALCRVVEQAGFAILDMRVVDNTPAIAQAEPETQLYVYSRCSPYDGDSQ</sequence>
<proteinExistence type="predicted"/>
<dbReference type="PANTHER" id="PTHR43861:SF1">
    <property type="entry name" value="TRANS-ACONITATE 2-METHYLTRANSFERASE"/>
    <property type="match status" value="1"/>
</dbReference>
<dbReference type="CDD" id="cd02440">
    <property type="entry name" value="AdoMet_MTases"/>
    <property type="match status" value="1"/>
</dbReference>
<dbReference type="Pfam" id="PF13489">
    <property type="entry name" value="Methyltransf_23"/>
    <property type="match status" value="1"/>
</dbReference>
<dbReference type="GO" id="GO:0008168">
    <property type="term" value="F:methyltransferase activity"/>
    <property type="evidence" value="ECO:0007669"/>
    <property type="project" value="UniProtKB-KW"/>
</dbReference>
<dbReference type="SUPFAM" id="SSF53335">
    <property type="entry name" value="S-adenosyl-L-methionine-dependent methyltransferases"/>
    <property type="match status" value="1"/>
</dbReference>
<comment type="caution">
    <text evidence="2">The sequence shown here is derived from an EMBL/GenBank/DDBJ whole genome shotgun (WGS) entry which is preliminary data.</text>
</comment>
<keyword evidence="2" id="KW-0489">Methyltransferase</keyword>
<gene>
    <name evidence="2" type="ORF">HLB23_24380</name>
</gene>
<dbReference type="Proteomes" id="UP000586827">
    <property type="component" value="Unassembled WGS sequence"/>
</dbReference>
<dbReference type="GO" id="GO:0032259">
    <property type="term" value="P:methylation"/>
    <property type="evidence" value="ECO:0007669"/>
    <property type="project" value="UniProtKB-KW"/>
</dbReference>
<protein>
    <submittedName>
        <fullName evidence="2">Class I SAM-dependent methyltransferase</fullName>
    </submittedName>
</protein>
<dbReference type="Gene3D" id="3.40.50.150">
    <property type="entry name" value="Vaccinia Virus protein VP39"/>
    <property type="match status" value="1"/>
</dbReference>
<dbReference type="PANTHER" id="PTHR43861">
    <property type="entry name" value="TRANS-ACONITATE 2-METHYLTRANSFERASE-RELATED"/>
    <property type="match status" value="1"/>
</dbReference>
<evidence type="ECO:0000313" key="2">
    <source>
        <dbReference type="EMBL" id="NNH72958.1"/>
    </source>
</evidence>
<dbReference type="AlphaFoldDB" id="A0A849C5A2"/>
<name>A0A849C5A2_9NOCA</name>
<dbReference type="InterPro" id="IPR029063">
    <property type="entry name" value="SAM-dependent_MTases_sf"/>
</dbReference>
<dbReference type="EMBL" id="JABELX010000009">
    <property type="protein sequence ID" value="NNH72958.1"/>
    <property type="molecule type" value="Genomic_DNA"/>
</dbReference>
<keyword evidence="3" id="KW-1185">Reference proteome</keyword>
<keyword evidence="2" id="KW-0808">Transferase</keyword>
<evidence type="ECO:0000256" key="1">
    <source>
        <dbReference type="SAM" id="MobiDB-lite"/>
    </source>
</evidence>
<accession>A0A849C5A2</accession>